<protein>
    <submittedName>
        <fullName evidence="1">Uncharacterized protein</fullName>
    </submittedName>
</protein>
<sequence>MPGLDRKTIASINFDKAVERILADVGSDFIYAPYLNFVCKLRPTTLRKVLARKIFRLRFPRLKKIS</sequence>
<reference evidence="1 2" key="1">
    <citation type="submission" date="2013-01" db="EMBL/GenBank/DDBJ databases">
        <authorList>
            <person name="Harkins D.M."/>
            <person name="Durkin A.S."/>
            <person name="Brinkac L.M."/>
            <person name="Haft D.H."/>
            <person name="Selengut J.D."/>
            <person name="Sanka R."/>
            <person name="DePew J."/>
            <person name="Purushe J."/>
            <person name="Matthias M.A."/>
            <person name="Vinetz J.M."/>
            <person name="Sutton G.G."/>
            <person name="Nierman W.C."/>
            <person name="Fouts D.E."/>
        </authorList>
    </citation>
    <scope>NUCLEOTIDE SEQUENCE [LARGE SCALE GENOMIC DNA]</scope>
    <source>
        <strain evidence="1 2">ZUN142</strain>
    </source>
</reference>
<evidence type="ECO:0000313" key="1">
    <source>
        <dbReference type="EMBL" id="EMO39839.1"/>
    </source>
</evidence>
<gene>
    <name evidence="1" type="ORF">LEP1GSC186_3454</name>
</gene>
<evidence type="ECO:0000313" key="2">
    <source>
        <dbReference type="Proteomes" id="UP000012153"/>
    </source>
</evidence>
<dbReference type="EMBL" id="AHOP02000048">
    <property type="protein sequence ID" value="EMO39839.1"/>
    <property type="molecule type" value="Genomic_DNA"/>
</dbReference>
<dbReference type="RefSeq" id="WP_004440334.1">
    <property type="nucleotide sequence ID" value="NZ_AHOP02000048.1"/>
</dbReference>
<organism evidence="1 2">
    <name type="scientific">Leptospira noguchii serovar Autumnalis str. ZUN142</name>
    <dbReference type="NCBI Taxonomy" id="1085540"/>
    <lineage>
        <taxon>Bacteria</taxon>
        <taxon>Pseudomonadati</taxon>
        <taxon>Spirochaetota</taxon>
        <taxon>Spirochaetia</taxon>
        <taxon>Leptospirales</taxon>
        <taxon>Leptospiraceae</taxon>
        <taxon>Leptospira</taxon>
    </lineage>
</organism>
<comment type="caution">
    <text evidence="1">The sequence shown here is derived from an EMBL/GenBank/DDBJ whole genome shotgun (WGS) entry which is preliminary data.</text>
</comment>
<dbReference type="AlphaFoldDB" id="M6UFI2"/>
<dbReference type="Proteomes" id="UP000012153">
    <property type="component" value="Unassembled WGS sequence"/>
</dbReference>
<accession>M6UFI2</accession>
<name>M6UFI2_9LEPT</name>
<proteinExistence type="predicted"/>